<feature type="domain" description="Aminopeptidase N-like N-terminal" evidence="9">
    <location>
        <begin position="90"/>
        <end position="260"/>
    </location>
</feature>
<comment type="similarity">
    <text evidence="2">Belongs to the TAF2 family.</text>
</comment>
<dbReference type="Gene3D" id="2.60.40.1730">
    <property type="entry name" value="tricorn interacting facor f3 domain"/>
    <property type="match status" value="1"/>
</dbReference>
<dbReference type="GO" id="GO:0003682">
    <property type="term" value="F:chromatin binding"/>
    <property type="evidence" value="ECO:0007669"/>
    <property type="project" value="TreeGrafter"/>
</dbReference>
<dbReference type="InterPro" id="IPR042097">
    <property type="entry name" value="Aminopeptidase_N-like_N_sf"/>
</dbReference>
<keyword evidence="4" id="KW-0805">Transcription regulation</keyword>
<dbReference type="Pfam" id="PF17900">
    <property type="entry name" value="Peptidase_M1_N"/>
    <property type="match status" value="1"/>
</dbReference>
<organism evidence="12 13">
    <name type="scientific">Panagrolaimus davidi</name>
    <dbReference type="NCBI Taxonomy" id="227884"/>
    <lineage>
        <taxon>Eukaryota</taxon>
        <taxon>Metazoa</taxon>
        <taxon>Ecdysozoa</taxon>
        <taxon>Nematoda</taxon>
        <taxon>Chromadorea</taxon>
        <taxon>Rhabditida</taxon>
        <taxon>Tylenchina</taxon>
        <taxon>Panagrolaimomorpha</taxon>
        <taxon>Panagrolaimoidea</taxon>
        <taxon>Panagrolaimidae</taxon>
        <taxon>Panagrolaimus</taxon>
    </lineage>
</organism>
<dbReference type="InterPro" id="IPR016024">
    <property type="entry name" value="ARM-type_fold"/>
</dbReference>
<feature type="compositionally biased region" description="Low complexity" evidence="8">
    <location>
        <begin position="11"/>
        <end position="20"/>
    </location>
</feature>
<reference evidence="13" key="1">
    <citation type="submission" date="2022-11" db="UniProtKB">
        <authorList>
            <consortium name="WormBaseParasite"/>
        </authorList>
    </citation>
    <scope>IDENTIFICATION</scope>
</reference>
<dbReference type="GO" id="GO:0005669">
    <property type="term" value="C:transcription factor TFIID complex"/>
    <property type="evidence" value="ECO:0007669"/>
    <property type="project" value="InterPro"/>
</dbReference>
<name>A0A914QV86_9BILA</name>
<dbReference type="PANTHER" id="PTHR15137">
    <property type="entry name" value="TRANSCRIPTION INITIATION FACTOR TFIID"/>
    <property type="match status" value="1"/>
</dbReference>
<dbReference type="Gene3D" id="1.10.390.10">
    <property type="entry name" value="Neutral Protease Domain 2"/>
    <property type="match status" value="1"/>
</dbReference>
<accession>A0A914QV86</accession>
<dbReference type="WBParaSite" id="PDA_v2.g810.t1">
    <property type="protein sequence ID" value="PDA_v2.g810.t1"/>
    <property type="gene ID" value="PDA_v2.g810"/>
</dbReference>
<proteinExistence type="inferred from homology"/>
<dbReference type="AlphaFoldDB" id="A0A914QV86"/>
<dbReference type="Proteomes" id="UP000887578">
    <property type="component" value="Unplaced"/>
</dbReference>
<dbReference type="GO" id="GO:0000976">
    <property type="term" value="F:transcription cis-regulatory region binding"/>
    <property type="evidence" value="ECO:0007669"/>
    <property type="project" value="TreeGrafter"/>
</dbReference>
<evidence type="ECO:0000256" key="3">
    <source>
        <dbReference type="ARBA" id="ARBA00017363"/>
    </source>
</evidence>
<protein>
    <recommendedName>
        <fullName evidence="3">Transcription initiation factor TFIID subunit 2</fullName>
    </recommendedName>
    <alternativeName>
        <fullName evidence="7">Transcription initiation factor TFIID 150 kDa subunit</fullName>
    </alternativeName>
</protein>
<dbReference type="Pfam" id="PF25316">
    <property type="entry name" value="TAF2_3rd"/>
    <property type="match status" value="1"/>
</dbReference>
<evidence type="ECO:0000256" key="5">
    <source>
        <dbReference type="ARBA" id="ARBA00023163"/>
    </source>
</evidence>
<evidence type="ECO:0000256" key="4">
    <source>
        <dbReference type="ARBA" id="ARBA00023015"/>
    </source>
</evidence>
<evidence type="ECO:0000256" key="7">
    <source>
        <dbReference type="ARBA" id="ARBA00033345"/>
    </source>
</evidence>
<evidence type="ECO:0000313" key="13">
    <source>
        <dbReference type="WBParaSite" id="PDA_v2.g810.t1"/>
    </source>
</evidence>
<evidence type="ECO:0000313" key="12">
    <source>
        <dbReference type="Proteomes" id="UP000887578"/>
    </source>
</evidence>
<evidence type="ECO:0000256" key="8">
    <source>
        <dbReference type="SAM" id="MobiDB-lite"/>
    </source>
</evidence>
<dbReference type="SUPFAM" id="SSF63737">
    <property type="entry name" value="Leukotriene A4 hydrolase N-terminal domain"/>
    <property type="match status" value="1"/>
</dbReference>
<evidence type="ECO:0000259" key="9">
    <source>
        <dbReference type="Pfam" id="PF17900"/>
    </source>
</evidence>
<dbReference type="GO" id="GO:0016251">
    <property type="term" value="F:RNA polymerase II general transcription initiation factor activity"/>
    <property type="evidence" value="ECO:0007669"/>
    <property type="project" value="TreeGrafter"/>
</dbReference>
<evidence type="ECO:0000259" key="11">
    <source>
        <dbReference type="Pfam" id="PF25577"/>
    </source>
</evidence>
<sequence>MTEPPPSASTQNQDQQRDLPQPQPGARDPAMDYITSKPYRPSTQRIIIDNINIKNKCFTVSTDISVFLLDPTLTEIRLNLGQYCLLPSEDSTFEGKVTIDGSPVEYERTNMTISGFPNDQPKSLDNFQNFVEVIEAKRRNEYKLVLKIPSSMEIHQGQRILVHIDTKVVNPKKGVHYVLNYTPEGELDQSSHFYTYKASFESSTHEWLPCFDTFNMLAVFDIIIRLPDSLAAVASGEHTATNEKDDGTVEYVFRQLVPTSAVNIGFAVGVFQQYIHPEMQDVMFLCPIGFLPMLKHTVAHCGRVFEFFEELLSSRFPFACFHVIFVYNLPDDFIAYTSFSMLSVDLLYHRKIIDVVQTTRKQIVNAIASQFFGCFVQPYRYRELWLVRSLARFITFLYIERSFGQCEYTYEFYTAMKEVCDYENRFGKICLSPRKKEDIEESFANSTIAGMTSPKQFDMFVKKGELVLRILHNKLGKESFMKVLHRLIYVATHFGQLQRQQMHWYYLTLTVETFFQTVLNVTGREVHYQVNRKRNIIEVEVKQEAKKGRQIYTGPLTVSVQEIDGSYNHIIQIDKDYVKEDIQCHSKGRNKKKKKVLISVGEEVEIDFSRFDPEATVLWVRIDPEMLLIREVNLSQPLIHHEYTVLYERDVCAQLNAINVFKQTSTIQTIDVLNQVLANERLFYQVRVAALKALSHARTRFAGSTVNSKGLIEIFQDFYGSKSAPHIIASNNIVILPRSLQKYAIMQHFARSLAIVRDQRGQCPIENVKFIASLLFYNDNSTNRFSDDFLRSSYIEALGRSLTQTEKHSADLKNVDEATLTVIEETTRTLNLEMMKPSFGRIILISCLNVICDLQKFGHIPVDLEFFWLYTDPRSSYLHVRVAAILCIVKLIRANNRSKWFEDAMPRVIEFIVNDSEIRFIYLSLAKIAEIAPFHFMGESAIKAKNYPINCQKIFDILWTKMNDEHLDDRIRLLLIDLFYVFYGRDTPELYSDTLPSFNNSRNEIS</sequence>
<evidence type="ECO:0000256" key="2">
    <source>
        <dbReference type="ARBA" id="ARBA00010937"/>
    </source>
</evidence>
<feature type="domain" description="Transcription initiation factor TFIID subunit 2 Ig-like" evidence="10">
    <location>
        <begin position="526"/>
        <end position="637"/>
    </location>
</feature>
<dbReference type="InterPro" id="IPR045357">
    <property type="entry name" value="Aminopeptidase_N-like_N"/>
</dbReference>
<evidence type="ECO:0000256" key="1">
    <source>
        <dbReference type="ARBA" id="ARBA00004123"/>
    </source>
</evidence>
<dbReference type="InterPro" id="IPR027268">
    <property type="entry name" value="Peptidase_M4/M1_CTD_sf"/>
</dbReference>
<keyword evidence="6" id="KW-0539">Nucleus</keyword>
<keyword evidence="5" id="KW-0804">Transcription</keyword>
<feature type="region of interest" description="Disordered" evidence="8">
    <location>
        <begin position="1"/>
        <end position="37"/>
    </location>
</feature>
<evidence type="ECO:0000259" key="10">
    <source>
        <dbReference type="Pfam" id="PF25316"/>
    </source>
</evidence>
<dbReference type="GO" id="GO:0006367">
    <property type="term" value="P:transcription initiation at RNA polymerase II promoter"/>
    <property type="evidence" value="ECO:0007669"/>
    <property type="project" value="TreeGrafter"/>
</dbReference>
<keyword evidence="12" id="KW-1185">Reference proteome</keyword>
<dbReference type="Pfam" id="PF25577">
    <property type="entry name" value="TPR_TAF2_C"/>
    <property type="match status" value="1"/>
</dbReference>
<dbReference type="SUPFAM" id="SSF48371">
    <property type="entry name" value="ARM repeat"/>
    <property type="match status" value="1"/>
</dbReference>
<feature type="domain" description="Transcription initiation factor TFIID subunit 2 TPR repeats" evidence="11">
    <location>
        <begin position="641"/>
        <end position="990"/>
    </location>
</feature>
<evidence type="ECO:0000256" key="6">
    <source>
        <dbReference type="ARBA" id="ARBA00023242"/>
    </source>
</evidence>
<dbReference type="PANTHER" id="PTHR15137:SF9">
    <property type="entry name" value="TRANSCRIPTION INITIATION FACTOR TFIID SUBUNIT 2"/>
    <property type="match status" value="1"/>
</dbReference>
<dbReference type="InterPro" id="IPR057991">
    <property type="entry name" value="TPR_TAF2_C"/>
</dbReference>
<comment type="subcellular location">
    <subcellularLocation>
        <location evidence="1">Nucleus</location>
    </subcellularLocation>
</comment>
<dbReference type="InterPro" id="IPR037813">
    <property type="entry name" value="TAF2"/>
</dbReference>
<dbReference type="SUPFAM" id="SSF55486">
    <property type="entry name" value="Metalloproteases ('zincins'), catalytic domain"/>
    <property type="match status" value="1"/>
</dbReference>
<dbReference type="InterPro" id="IPR057345">
    <property type="entry name" value="Ig-like_TAF2"/>
</dbReference>